<dbReference type="AlphaFoldDB" id="A0A977KVP2"/>
<dbReference type="InterPro" id="IPR011335">
    <property type="entry name" value="Restrct_endonuc-II-like"/>
</dbReference>
<keyword evidence="2" id="KW-0378">Hydrolase</keyword>
<sequence>MGEAQIFPPSDRLELIEGEVITMSPIGFRHAFVINYLGNWFPRQLGERAIISIQNPIRLDPHSEPQPDLVILKPREDFYAHQLPQAQDVLLLIEVADSSLSYDREIKVPLYAKHRINEVWLFNLNQAQLEVYRSPQEGYYQDQTILIAPQTLTPLAFPELEITLTRILN</sequence>
<dbReference type="CDD" id="cd06260">
    <property type="entry name" value="DUF820-like"/>
    <property type="match status" value="1"/>
</dbReference>
<keyword evidence="2" id="KW-0255">Endonuclease</keyword>
<dbReference type="KEGG" id="wna:KA717_35660"/>
<dbReference type="EMBL" id="CP073041">
    <property type="protein sequence ID" value="UXE60767.1"/>
    <property type="molecule type" value="Genomic_DNA"/>
</dbReference>
<organism evidence="2">
    <name type="scientific">Woronichinia naegeliana WA131</name>
    <dbReference type="NCBI Taxonomy" id="2824559"/>
    <lineage>
        <taxon>Bacteria</taxon>
        <taxon>Bacillati</taxon>
        <taxon>Cyanobacteriota</taxon>
        <taxon>Cyanophyceae</taxon>
        <taxon>Synechococcales</taxon>
        <taxon>Coelosphaeriaceae</taxon>
        <taxon>Woronichinia</taxon>
    </lineage>
</organism>
<feature type="domain" description="Putative restriction endonuclease" evidence="1">
    <location>
        <begin position="7"/>
        <end position="164"/>
    </location>
</feature>
<dbReference type="Proteomes" id="UP001065613">
    <property type="component" value="Chromosome"/>
</dbReference>
<keyword evidence="2" id="KW-0540">Nuclease</keyword>
<dbReference type="Gene3D" id="3.90.1570.10">
    <property type="entry name" value="tt1808, chain A"/>
    <property type="match status" value="1"/>
</dbReference>
<dbReference type="InterPro" id="IPR012296">
    <property type="entry name" value="Nuclease_put_TT1808"/>
</dbReference>
<evidence type="ECO:0000313" key="2">
    <source>
        <dbReference type="EMBL" id="UXE60767.1"/>
    </source>
</evidence>
<dbReference type="SUPFAM" id="SSF52980">
    <property type="entry name" value="Restriction endonuclease-like"/>
    <property type="match status" value="1"/>
</dbReference>
<reference evidence="2" key="1">
    <citation type="submission" date="2021-04" db="EMBL/GenBank/DDBJ databases">
        <title>Genome sequence of Woronichinia naegeliana from Washington state freshwater lake bloom.</title>
        <authorList>
            <person name="Dreher T.W."/>
        </authorList>
    </citation>
    <scope>NUCLEOTIDE SEQUENCE</scope>
    <source>
        <strain evidence="2">WA131</strain>
    </source>
</reference>
<dbReference type="PANTHER" id="PTHR35400">
    <property type="entry name" value="SLR1083 PROTEIN"/>
    <property type="match status" value="1"/>
</dbReference>
<dbReference type="InterPro" id="IPR008538">
    <property type="entry name" value="Uma2"/>
</dbReference>
<evidence type="ECO:0000259" key="1">
    <source>
        <dbReference type="Pfam" id="PF05685"/>
    </source>
</evidence>
<protein>
    <submittedName>
        <fullName evidence="2">Uma2 family endonuclease</fullName>
    </submittedName>
</protein>
<gene>
    <name evidence="2" type="ORF">KA717_35660</name>
</gene>
<dbReference type="GO" id="GO:0004519">
    <property type="term" value="F:endonuclease activity"/>
    <property type="evidence" value="ECO:0007669"/>
    <property type="project" value="UniProtKB-KW"/>
</dbReference>
<proteinExistence type="predicted"/>
<dbReference type="Pfam" id="PF05685">
    <property type="entry name" value="Uma2"/>
    <property type="match status" value="1"/>
</dbReference>
<name>A0A977KVP2_9CYAN</name>
<dbReference type="PANTHER" id="PTHR35400:SF1">
    <property type="entry name" value="SLR1083 PROTEIN"/>
    <property type="match status" value="1"/>
</dbReference>
<accession>A0A977KVP2</accession>